<dbReference type="Proteomes" id="UP000494119">
    <property type="component" value="Unassembled WGS sequence"/>
</dbReference>
<proteinExistence type="predicted"/>
<keyword evidence="2" id="KW-1185">Reference proteome</keyword>
<accession>A0A6J5GF73</accession>
<dbReference type="EMBL" id="CADIKL010000030">
    <property type="protein sequence ID" value="CAB3799593.1"/>
    <property type="molecule type" value="Genomic_DNA"/>
</dbReference>
<evidence type="ECO:0000313" key="1">
    <source>
        <dbReference type="EMBL" id="CAB3799593.1"/>
    </source>
</evidence>
<gene>
    <name evidence="1" type="ORF">LMG28688_04957</name>
</gene>
<dbReference type="AlphaFoldDB" id="A0A6J5GF73"/>
<protein>
    <submittedName>
        <fullName evidence="1">Uncharacterized protein</fullName>
    </submittedName>
</protein>
<dbReference type="RefSeq" id="WP_175197022.1">
    <property type="nucleotide sequence ID" value="NZ_CADIKL010000030.1"/>
</dbReference>
<evidence type="ECO:0000313" key="2">
    <source>
        <dbReference type="Proteomes" id="UP000494119"/>
    </source>
</evidence>
<name>A0A6J5GF73_9BURK</name>
<organism evidence="1 2">
    <name type="scientific">Paraburkholderia caffeinitolerans</name>
    <dbReference type="NCBI Taxonomy" id="1723730"/>
    <lineage>
        <taxon>Bacteria</taxon>
        <taxon>Pseudomonadati</taxon>
        <taxon>Pseudomonadota</taxon>
        <taxon>Betaproteobacteria</taxon>
        <taxon>Burkholderiales</taxon>
        <taxon>Burkholderiaceae</taxon>
        <taxon>Paraburkholderia</taxon>
    </lineage>
</organism>
<reference evidence="1 2" key="1">
    <citation type="submission" date="2020-04" db="EMBL/GenBank/DDBJ databases">
        <authorList>
            <person name="De Canck E."/>
        </authorList>
    </citation>
    <scope>NUCLEOTIDE SEQUENCE [LARGE SCALE GENOMIC DNA]</scope>
    <source>
        <strain evidence="1 2">LMG 28688</strain>
    </source>
</reference>
<sequence length="61" mass="6839">MPEYQDILEGVQEVDAGRVLPLEVVQLAFELRFAIEDTPDPERVRTEVLKLLSRSSAPGQS</sequence>